<feature type="domain" description="Transposase IS801/IS1294" evidence="1">
    <location>
        <begin position="16"/>
        <end position="42"/>
    </location>
</feature>
<dbReference type="KEGG" id="mpq:ABA45_17720"/>
<dbReference type="Proteomes" id="UP000036406">
    <property type="component" value="Chromosome"/>
</dbReference>
<dbReference type="Pfam" id="PF04986">
    <property type="entry name" value="Y2_Tnp"/>
    <property type="match status" value="1"/>
</dbReference>
<organism evidence="2 3">
    <name type="scientific">Marinobacter psychrophilus</name>
    <dbReference type="NCBI Taxonomy" id="330734"/>
    <lineage>
        <taxon>Bacteria</taxon>
        <taxon>Pseudomonadati</taxon>
        <taxon>Pseudomonadota</taxon>
        <taxon>Gammaproteobacteria</taxon>
        <taxon>Pseudomonadales</taxon>
        <taxon>Marinobacteraceae</taxon>
        <taxon>Marinobacter</taxon>
    </lineage>
</organism>
<keyword evidence="3" id="KW-1185">Reference proteome</keyword>
<reference evidence="2 3" key="1">
    <citation type="submission" date="2015-05" db="EMBL/GenBank/DDBJ databases">
        <title>Complete genome of Marinobacter psychrophilus strain 20041T isolated from sea-ice of the Canadian Basin.</title>
        <authorList>
            <person name="Song L."/>
            <person name="Ren L."/>
            <person name="Yu Y."/>
            <person name="Wang X."/>
        </authorList>
    </citation>
    <scope>NUCLEOTIDE SEQUENCE [LARGE SCALE GENOMIC DNA]</scope>
    <source>
        <strain evidence="2 3">20041</strain>
    </source>
</reference>
<protein>
    <recommendedName>
        <fullName evidence="1">Transposase IS801/IS1294 domain-containing protein</fullName>
    </recommendedName>
</protein>
<dbReference type="GO" id="GO:0003677">
    <property type="term" value="F:DNA binding"/>
    <property type="evidence" value="ECO:0007669"/>
    <property type="project" value="InterPro"/>
</dbReference>
<dbReference type="GO" id="GO:0006313">
    <property type="term" value="P:DNA transposition"/>
    <property type="evidence" value="ECO:0007669"/>
    <property type="project" value="InterPro"/>
</dbReference>
<accession>A0A0H4I4U2</accession>
<gene>
    <name evidence="2" type="ORF">ABA45_17720</name>
</gene>
<evidence type="ECO:0000313" key="3">
    <source>
        <dbReference type="Proteomes" id="UP000036406"/>
    </source>
</evidence>
<name>A0A0H4I4U2_9GAMM</name>
<proteinExistence type="predicted"/>
<dbReference type="InterPro" id="IPR007069">
    <property type="entry name" value="Transposase_32"/>
</dbReference>
<dbReference type="PATRIC" id="fig|330734.3.peg.3723"/>
<evidence type="ECO:0000313" key="2">
    <source>
        <dbReference type="EMBL" id="AKO54049.1"/>
    </source>
</evidence>
<dbReference type="EMBL" id="CP011494">
    <property type="protein sequence ID" value="AKO54049.1"/>
    <property type="molecule type" value="Genomic_DNA"/>
</dbReference>
<dbReference type="AlphaFoldDB" id="A0A0H4I4U2"/>
<sequence>MGYAFAGLILAPLLLFLSKLAALVPKPRHNLVRYYGVFSPNSKMRQLIVPKRNRPIEKVKKGNDKLKTTEELPNLGALYAE</sequence>
<evidence type="ECO:0000259" key="1">
    <source>
        <dbReference type="Pfam" id="PF04986"/>
    </source>
</evidence>
<dbReference type="GO" id="GO:0004803">
    <property type="term" value="F:transposase activity"/>
    <property type="evidence" value="ECO:0007669"/>
    <property type="project" value="InterPro"/>
</dbReference>